<evidence type="ECO:0000313" key="5">
    <source>
        <dbReference type="Proteomes" id="UP001151760"/>
    </source>
</evidence>
<dbReference type="SUPFAM" id="SSF57756">
    <property type="entry name" value="Retrovirus zinc finger-like domains"/>
    <property type="match status" value="1"/>
</dbReference>
<dbReference type="EMBL" id="BQNB010011676">
    <property type="protein sequence ID" value="GJS93695.1"/>
    <property type="molecule type" value="Genomic_DNA"/>
</dbReference>
<proteinExistence type="predicted"/>
<keyword evidence="4" id="KW-0695">RNA-directed DNA polymerase</keyword>
<comment type="caution">
    <text evidence="4">The sequence shown here is derived from an EMBL/GenBank/DDBJ whole genome shotgun (WGS) entry which is preliminary data.</text>
</comment>
<dbReference type="GO" id="GO:0003964">
    <property type="term" value="F:RNA-directed DNA polymerase activity"/>
    <property type="evidence" value="ECO:0007669"/>
    <property type="project" value="UniProtKB-KW"/>
</dbReference>
<dbReference type="InterPro" id="IPR043128">
    <property type="entry name" value="Rev_trsase/Diguanyl_cyclase"/>
</dbReference>
<keyword evidence="1" id="KW-0863">Zinc-finger</keyword>
<evidence type="ECO:0000259" key="3">
    <source>
        <dbReference type="PROSITE" id="PS50158"/>
    </source>
</evidence>
<feature type="domain" description="CCHC-type" evidence="3">
    <location>
        <begin position="594"/>
        <end position="609"/>
    </location>
</feature>
<sequence length="836" mass="93690">MAGGHDTKGKRFLKKTGRNTEFQWQRNFWLCRQRLTVIKKCSGEVTLLEMQGTKESWDRKWRCSKKDCTSGDLMQMLGGHLRRDTVMSDSEDSTVTYTAVSSPFEDGSDIGSPGVDGPPIMPEDPLWLYIMGCYQEDEILPAEEQPLPAAASPTADPPGYVPESDPEEEPEEDNEDPEEDPADYPADRDDDDDDEEKKKGGGAGKKRRGKTWISILDEPPYTSSRGKTFERLLALTTPPPSPLTPLSSPLPHIPSPLFPASPPASVLPASPPASPILTTPEITLPPRKRLGIDLGPRYEIGESLAVAATRPIGGRRADYGFVGTMDTEIRRQRAEEVGYRIRDVWVDPREAVEEVAPMTLEGVNARVTELTAVQEQDTQDIYAVIEDTQDRQTQIYQSVETLFEIVSYMTRSEILALRSVVIGQQAVISQLQAADRKSQVVTLEMLQADYQRQVQLAEALKLLKGLQDLDENGTKVEKTTRLNTGATPYQSQTLFHTSSHHAQLQALMTIGVTAALQARDATWNGDVSLTSGTYQKAYTTHKADMQAMKDTKDDDDKYLQVAKLRSWSLKLRPYEGPRPLNPPNVNTGANQRVCFECGTQGHFKRDCPKLKNNNNRGRVEIAKVKQRFPFVLFVAEKIVRIPFGDEILIVRGDGSSNKHGTRLNIISCTKVQEYLTKGCHVFLAKEKRLEDVPVVQEFPKVFLEDLPDLPVRIEAIREQTQELTGQVLFRPVSHSWGAPVLFVKKKEGSGEYLFNDRSECTNMALWREARFIAYCDASKRVGRCVKQREKVDWGDKQEAAFQLLKQKLCSAPILALPERSEDLEALSVRNQVHGVH</sequence>
<dbReference type="Pfam" id="PF00098">
    <property type="entry name" value="zf-CCHC"/>
    <property type="match status" value="1"/>
</dbReference>
<keyword evidence="5" id="KW-1185">Reference proteome</keyword>
<keyword evidence="4" id="KW-0548">Nucleotidyltransferase</keyword>
<evidence type="ECO:0000256" key="1">
    <source>
        <dbReference type="PROSITE-ProRule" id="PRU00047"/>
    </source>
</evidence>
<dbReference type="PROSITE" id="PS50158">
    <property type="entry name" value="ZF_CCHC"/>
    <property type="match status" value="1"/>
</dbReference>
<dbReference type="InterPro" id="IPR036875">
    <property type="entry name" value="Znf_CCHC_sf"/>
</dbReference>
<organism evidence="4 5">
    <name type="scientific">Tanacetum coccineum</name>
    <dbReference type="NCBI Taxonomy" id="301880"/>
    <lineage>
        <taxon>Eukaryota</taxon>
        <taxon>Viridiplantae</taxon>
        <taxon>Streptophyta</taxon>
        <taxon>Embryophyta</taxon>
        <taxon>Tracheophyta</taxon>
        <taxon>Spermatophyta</taxon>
        <taxon>Magnoliopsida</taxon>
        <taxon>eudicotyledons</taxon>
        <taxon>Gunneridae</taxon>
        <taxon>Pentapetalae</taxon>
        <taxon>asterids</taxon>
        <taxon>campanulids</taxon>
        <taxon>Asterales</taxon>
        <taxon>Asteraceae</taxon>
        <taxon>Asteroideae</taxon>
        <taxon>Anthemideae</taxon>
        <taxon>Anthemidinae</taxon>
        <taxon>Tanacetum</taxon>
    </lineage>
</organism>
<dbReference type="Gene3D" id="4.10.60.10">
    <property type="entry name" value="Zinc finger, CCHC-type"/>
    <property type="match status" value="1"/>
</dbReference>
<reference evidence="4" key="1">
    <citation type="journal article" date="2022" name="Int. J. Mol. Sci.">
        <title>Draft Genome of Tanacetum Coccineum: Genomic Comparison of Closely Related Tanacetum-Family Plants.</title>
        <authorList>
            <person name="Yamashiro T."/>
            <person name="Shiraishi A."/>
            <person name="Nakayama K."/>
            <person name="Satake H."/>
        </authorList>
    </citation>
    <scope>NUCLEOTIDE SEQUENCE</scope>
</reference>
<keyword evidence="1" id="KW-0479">Metal-binding</keyword>
<feature type="region of interest" description="Disordered" evidence="2">
    <location>
        <begin position="148"/>
        <end position="211"/>
    </location>
</feature>
<dbReference type="Gene3D" id="3.10.10.10">
    <property type="entry name" value="HIV Type 1 Reverse Transcriptase, subunit A, domain 1"/>
    <property type="match status" value="1"/>
</dbReference>
<feature type="compositionally biased region" description="Acidic residues" evidence="2">
    <location>
        <begin position="164"/>
        <end position="195"/>
    </location>
</feature>
<gene>
    <name evidence="4" type="ORF">Tco_0800663</name>
</gene>
<dbReference type="SMART" id="SM00343">
    <property type="entry name" value="ZnF_C2HC"/>
    <property type="match status" value="1"/>
</dbReference>
<dbReference type="InterPro" id="IPR043502">
    <property type="entry name" value="DNA/RNA_pol_sf"/>
</dbReference>
<keyword evidence="1" id="KW-0862">Zinc</keyword>
<reference evidence="4" key="2">
    <citation type="submission" date="2022-01" db="EMBL/GenBank/DDBJ databases">
        <authorList>
            <person name="Yamashiro T."/>
            <person name="Shiraishi A."/>
            <person name="Satake H."/>
            <person name="Nakayama K."/>
        </authorList>
    </citation>
    <scope>NUCLEOTIDE SEQUENCE</scope>
</reference>
<dbReference type="InterPro" id="IPR001878">
    <property type="entry name" value="Znf_CCHC"/>
</dbReference>
<name>A0ABQ4ZUQ7_9ASTR</name>
<evidence type="ECO:0000313" key="4">
    <source>
        <dbReference type="EMBL" id="GJS93695.1"/>
    </source>
</evidence>
<accession>A0ABQ4ZUQ7</accession>
<dbReference type="SUPFAM" id="SSF56672">
    <property type="entry name" value="DNA/RNA polymerases"/>
    <property type="match status" value="1"/>
</dbReference>
<evidence type="ECO:0000256" key="2">
    <source>
        <dbReference type="SAM" id="MobiDB-lite"/>
    </source>
</evidence>
<dbReference type="Proteomes" id="UP001151760">
    <property type="component" value="Unassembled WGS sequence"/>
</dbReference>
<protein>
    <submittedName>
        <fullName evidence="4">Reverse transcriptase domain-containing protein</fullName>
    </submittedName>
</protein>
<keyword evidence="4" id="KW-0808">Transferase</keyword>
<dbReference type="Gene3D" id="3.30.70.270">
    <property type="match status" value="1"/>
</dbReference>